<keyword evidence="1" id="KW-0472">Membrane</keyword>
<keyword evidence="1" id="KW-0812">Transmembrane</keyword>
<accession>A0A811Y9J9</accession>
<gene>
    <name evidence="2" type="ORF">NYPRO_LOCUS6501</name>
</gene>
<organism evidence="2 3">
    <name type="scientific">Nyctereutes procyonoides</name>
    <name type="common">Raccoon dog</name>
    <name type="synonym">Canis procyonoides</name>
    <dbReference type="NCBI Taxonomy" id="34880"/>
    <lineage>
        <taxon>Eukaryota</taxon>
        <taxon>Metazoa</taxon>
        <taxon>Chordata</taxon>
        <taxon>Craniata</taxon>
        <taxon>Vertebrata</taxon>
        <taxon>Euteleostomi</taxon>
        <taxon>Mammalia</taxon>
        <taxon>Eutheria</taxon>
        <taxon>Laurasiatheria</taxon>
        <taxon>Carnivora</taxon>
        <taxon>Caniformia</taxon>
        <taxon>Canidae</taxon>
        <taxon>Nyctereutes</taxon>
    </lineage>
</organism>
<reference evidence="2" key="1">
    <citation type="submission" date="2020-12" db="EMBL/GenBank/DDBJ databases">
        <authorList>
            <consortium name="Molecular Ecology Group"/>
        </authorList>
    </citation>
    <scope>NUCLEOTIDE SEQUENCE</scope>
    <source>
        <strain evidence="2">TBG_1078</strain>
    </source>
</reference>
<dbReference type="AlphaFoldDB" id="A0A811Y9J9"/>
<protein>
    <submittedName>
        <fullName evidence="2">(raccoon dog) hypothetical protein</fullName>
    </submittedName>
</protein>
<feature type="transmembrane region" description="Helical" evidence="1">
    <location>
        <begin position="18"/>
        <end position="36"/>
    </location>
</feature>
<evidence type="ECO:0000256" key="1">
    <source>
        <dbReference type="SAM" id="Phobius"/>
    </source>
</evidence>
<dbReference type="Proteomes" id="UP000645828">
    <property type="component" value="Unassembled WGS sequence"/>
</dbReference>
<keyword evidence="3" id="KW-1185">Reference proteome</keyword>
<comment type="caution">
    <text evidence="2">The sequence shown here is derived from an EMBL/GenBank/DDBJ whole genome shotgun (WGS) entry which is preliminary data.</text>
</comment>
<evidence type="ECO:0000313" key="3">
    <source>
        <dbReference type="Proteomes" id="UP000645828"/>
    </source>
</evidence>
<proteinExistence type="predicted"/>
<feature type="transmembrane region" description="Helical" evidence="1">
    <location>
        <begin position="64"/>
        <end position="81"/>
    </location>
</feature>
<sequence>MSKDQGTPRRIQTNSSSWFTRTYLGWGWWVIFWPLYPLSDSLGPLGPFTQYLSWLTHVGKSLDTMVLCMVASLSILISYRLKHQNQRRYPKPFSTF</sequence>
<name>A0A811Y9J9_NYCPR</name>
<keyword evidence="1" id="KW-1133">Transmembrane helix</keyword>
<evidence type="ECO:0000313" key="2">
    <source>
        <dbReference type="EMBL" id="CAD7673706.1"/>
    </source>
</evidence>
<dbReference type="EMBL" id="CAJHUB010000672">
    <property type="protein sequence ID" value="CAD7673706.1"/>
    <property type="molecule type" value="Genomic_DNA"/>
</dbReference>